<reference evidence="1" key="2">
    <citation type="journal article" date="2018" name="Environ. Sci. Technol.">
        <title>The Toxicogenome of Hyalella azteca: A Model for Sediment Ecotoxicology and Evolutionary Toxicology.</title>
        <authorList>
            <person name="Poynton H.C."/>
            <person name="Hasenbein S."/>
            <person name="Benoit J.B."/>
            <person name="Sepulveda M.S."/>
            <person name="Poelchau M.F."/>
            <person name="Hughes D.S.T."/>
            <person name="Murali S.C."/>
            <person name="Chen S."/>
            <person name="Glastad K.M."/>
            <person name="Goodisman M.A.D."/>
            <person name="Werren J.H."/>
            <person name="Vineis J.H."/>
            <person name="Bowen J.L."/>
            <person name="Friedrich M."/>
            <person name="Jones J."/>
            <person name="Robertson H.M."/>
            <person name="Feyereisen R."/>
            <person name="Mechler-Hickson A."/>
            <person name="Mathers N."/>
            <person name="Lee C.E."/>
            <person name="Colbourne J.K."/>
            <person name="Biales A."/>
            <person name="Johnston J.S."/>
            <person name="Wellborn G.A."/>
            <person name="Rosendale A.J."/>
            <person name="Cridge A.G."/>
            <person name="Munoz-Torres M.C."/>
            <person name="Bain P.A."/>
            <person name="Manny A.R."/>
            <person name="Major K.M."/>
            <person name="Lambert F.N."/>
            <person name="Vulpe C.D."/>
            <person name="Tuck P."/>
            <person name="Blalock B.J."/>
            <person name="Lin Y.Y."/>
            <person name="Smith M.E."/>
            <person name="Ochoa-Acuna H."/>
            <person name="Chen M.M."/>
            <person name="Childers C.P."/>
            <person name="Qu J."/>
            <person name="Dugan S."/>
            <person name="Lee S.L."/>
            <person name="Chao H."/>
            <person name="Dinh H."/>
            <person name="Han Y."/>
            <person name="Doddapaneni H."/>
            <person name="Worley K.C."/>
            <person name="Muzny D.M."/>
            <person name="Gibbs R.A."/>
            <person name="Richards S."/>
        </authorList>
    </citation>
    <scope>NUCLEOTIDE SEQUENCE</scope>
    <source>
        <strain evidence="1">HAZT.00-mixed</strain>
        <tissue evidence="1">Whole organism</tissue>
    </source>
</reference>
<evidence type="ECO:0000313" key="1">
    <source>
        <dbReference type="EMBL" id="KAA0201679.1"/>
    </source>
</evidence>
<dbReference type="Proteomes" id="UP000711488">
    <property type="component" value="Unassembled WGS sequence"/>
</dbReference>
<gene>
    <name evidence="1" type="ORF">HAZT_HAZT007524</name>
</gene>
<accession>A0A6A0H869</accession>
<protein>
    <recommendedName>
        <fullName evidence="2">Immunoglobulin-binding protein 1</fullName>
    </recommendedName>
</protein>
<evidence type="ECO:0008006" key="2">
    <source>
        <dbReference type="Google" id="ProtNLM"/>
    </source>
</evidence>
<reference evidence="1" key="1">
    <citation type="submission" date="2014-08" db="EMBL/GenBank/DDBJ databases">
        <authorList>
            <person name="Murali S."/>
            <person name="Richards S."/>
            <person name="Bandaranaike D."/>
            <person name="Bellair M."/>
            <person name="Blankenburg K."/>
            <person name="Chao H."/>
            <person name="Dinh H."/>
            <person name="Doddapaneni H."/>
            <person name="Dugan-Rocha S."/>
            <person name="Elkadiri S."/>
            <person name="Gnanaolivu R."/>
            <person name="Hughes D."/>
            <person name="Lee S."/>
            <person name="Li M."/>
            <person name="Ming W."/>
            <person name="Munidasa M."/>
            <person name="Muniz J."/>
            <person name="Nguyen L."/>
            <person name="Osuji N."/>
            <person name="Pu L.-L."/>
            <person name="Puazo M."/>
            <person name="Skinner E."/>
            <person name="Qu C."/>
            <person name="Quiroz J."/>
            <person name="Raj R."/>
            <person name="Weissenberger G."/>
            <person name="Xin Y."/>
            <person name="Zou X."/>
            <person name="Han Y."/>
            <person name="Worley K."/>
            <person name="Muzny D."/>
            <person name="Gibbs R."/>
        </authorList>
    </citation>
    <scope>NUCLEOTIDE SEQUENCE</scope>
    <source>
        <strain evidence="1">HAZT.00-mixed</strain>
        <tissue evidence="1">Whole organism</tissue>
    </source>
</reference>
<sequence length="209" mass="23998">MAQQNYKDIEKCRCALEHLTLLVSQLGLFSDNEGIEELSTPTVKFLLLPALLGYITSRRKCQPFNPCSATKPQEFGEEQLKAMSQEREQKILRYKEKKRLELQLKELRQSKVEPDDETAREFYLKWLEMAIIESVEELESLGVEAAMLQRMAGMQSSPQAHTPTPRSGSFKPILITRDALQKKVFGLGYPSLPVMTVDELYEQRAKEGW</sequence>
<dbReference type="Pfam" id="PF04177">
    <property type="entry name" value="TAP42"/>
    <property type="match status" value="2"/>
</dbReference>
<reference evidence="1" key="3">
    <citation type="submission" date="2019-06" db="EMBL/GenBank/DDBJ databases">
        <authorList>
            <person name="Poynton C."/>
            <person name="Hasenbein S."/>
            <person name="Benoit J.B."/>
            <person name="Sepulveda M.S."/>
            <person name="Poelchau M.F."/>
            <person name="Murali S.C."/>
            <person name="Chen S."/>
            <person name="Glastad K.M."/>
            <person name="Werren J.H."/>
            <person name="Vineis J.H."/>
            <person name="Bowen J.L."/>
            <person name="Friedrich M."/>
            <person name="Jones J."/>
            <person name="Robertson H.M."/>
            <person name="Feyereisen R."/>
            <person name="Mechler-Hickson A."/>
            <person name="Mathers N."/>
            <person name="Lee C.E."/>
            <person name="Colbourne J.K."/>
            <person name="Biales A."/>
            <person name="Johnston J.S."/>
            <person name="Wellborn G.A."/>
            <person name="Rosendale A.J."/>
            <person name="Cridge A.G."/>
            <person name="Munoz-Torres M.C."/>
            <person name="Bain P.A."/>
            <person name="Manny A.R."/>
            <person name="Major K.M."/>
            <person name="Lambert F.N."/>
            <person name="Vulpe C.D."/>
            <person name="Tuck P."/>
            <person name="Blalock B.J."/>
            <person name="Lin Y.-Y."/>
            <person name="Smith M.E."/>
            <person name="Ochoa-Acuna H."/>
            <person name="Chen M.-J.M."/>
            <person name="Childers C.P."/>
            <person name="Qu J."/>
            <person name="Dugan S."/>
            <person name="Lee S.L."/>
            <person name="Chao H."/>
            <person name="Dinh H."/>
            <person name="Han Y."/>
            <person name="Doddapaneni H."/>
            <person name="Worley K.C."/>
            <person name="Muzny D.M."/>
            <person name="Gibbs R.A."/>
            <person name="Richards S."/>
        </authorList>
    </citation>
    <scope>NUCLEOTIDE SEQUENCE</scope>
    <source>
        <strain evidence="1">HAZT.00-mixed</strain>
        <tissue evidence="1">Whole organism</tissue>
    </source>
</reference>
<organism evidence="1">
    <name type="scientific">Hyalella azteca</name>
    <name type="common">Amphipod</name>
    <dbReference type="NCBI Taxonomy" id="294128"/>
    <lineage>
        <taxon>Eukaryota</taxon>
        <taxon>Metazoa</taxon>
        <taxon>Ecdysozoa</taxon>
        <taxon>Arthropoda</taxon>
        <taxon>Crustacea</taxon>
        <taxon>Multicrustacea</taxon>
        <taxon>Malacostraca</taxon>
        <taxon>Eumalacostraca</taxon>
        <taxon>Peracarida</taxon>
        <taxon>Amphipoda</taxon>
        <taxon>Senticaudata</taxon>
        <taxon>Talitrida</taxon>
        <taxon>Talitroidea</taxon>
        <taxon>Hyalellidae</taxon>
        <taxon>Hyalella</taxon>
    </lineage>
</organism>
<dbReference type="EMBL" id="JQDR03005156">
    <property type="protein sequence ID" value="KAA0201679.1"/>
    <property type="molecule type" value="Genomic_DNA"/>
</dbReference>
<dbReference type="PANTHER" id="PTHR10933">
    <property type="entry name" value="IMMUNOGLOBULIN-BINDING PROTEIN 1"/>
    <property type="match status" value="1"/>
</dbReference>
<comment type="caution">
    <text evidence="1">The sequence shown here is derived from an EMBL/GenBank/DDBJ whole genome shotgun (WGS) entry which is preliminary data.</text>
</comment>
<dbReference type="InterPro" id="IPR038511">
    <property type="entry name" value="TAP42/TAP46-like_sf"/>
</dbReference>
<name>A0A6A0H869_HYAAZ</name>
<dbReference type="AlphaFoldDB" id="A0A6A0H869"/>
<dbReference type="InterPro" id="IPR007304">
    <property type="entry name" value="TAP46-like"/>
</dbReference>
<dbReference type="GO" id="GO:0051721">
    <property type="term" value="F:protein phosphatase 2A binding"/>
    <property type="evidence" value="ECO:0007669"/>
    <property type="project" value="TreeGrafter"/>
</dbReference>
<dbReference type="Gene3D" id="1.25.40.540">
    <property type="entry name" value="TAP42-like family"/>
    <property type="match status" value="2"/>
</dbReference>
<dbReference type="GO" id="GO:0005829">
    <property type="term" value="C:cytosol"/>
    <property type="evidence" value="ECO:0007669"/>
    <property type="project" value="TreeGrafter"/>
</dbReference>
<dbReference type="PANTHER" id="PTHR10933:SF9">
    <property type="entry name" value="IMMUNOGLOBULIN-BINDING PROTEIN 1"/>
    <property type="match status" value="1"/>
</dbReference>
<dbReference type="GO" id="GO:0009966">
    <property type="term" value="P:regulation of signal transduction"/>
    <property type="evidence" value="ECO:0007669"/>
    <property type="project" value="InterPro"/>
</dbReference>
<dbReference type="GO" id="GO:0035303">
    <property type="term" value="P:regulation of dephosphorylation"/>
    <property type="evidence" value="ECO:0007669"/>
    <property type="project" value="TreeGrafter"/>
</dbReference>
<proteinExistence type="predicted"/>